<sequence length="140" mass="15717">MRFDKSPSSANSISLSMDEAMGTRVYFDERIDHTGEINIVMSDDRFIELRDILNRLYPLEDTTPTVTLPEAQGLYLTQDRRVVFKDCDDDWSLVGFNSSVVEGFWDGLTYTKDLKSIVSNLGIDAFPLIPVSAKPSKAGD</sequence>
<protein>
    <submittedName>
        <fullName evidence="1">Uncharacterized protein</fullName>
    </submittedName>
</protein>
<dbReference type="Proteomes" id="UP000003457">
    <property type="component" value="Unassembled WGS sequence"/>
</dbReference>
<reference evidence="1 2" key="1">
    <citation type="submission" date="2010-10" db="EMBL/GenBank/DDBJ databases">
        <authorList>
            <person name="Durkin A.S."/>
            <person name="Madupu R."/>
            <person name="Torralba M."/>
            <person name="Gillis M."/>
            <person name="Methe B."/>
            <person name="Sutton G."/>
            <person name="Nelson K.E."/>
        </authorList>
    </citation>
    <scope>NUCLEOTIDE SEQUENCE [LARGE SCALE GENOMIC DNA]</scope>
    <source>
        <strain evidence="1 2">JCVIHMP022</strain>
    </source>
</reference>
<gene>
    <name evidence="1" type="ORF">HMPREF9003_0157</name>
</gene>
<accession>A0AB72Z1Y5</accession>
<comment type="caution">
    <text evidence="1">The sequence shown here is derived from an EMBL/GenBank/DDBJ whole genome shotgun (WGS) entry which is preliminary data.</text>
</comment>
<dbReference type="RefSeq" id="WP_003842298.1">
    <property type="nucleotide sequence ID" value="NZ_AEHJ01000011.1"/>
</dbReference>
<name>A0AB72Z1Y5_9BIFI</name>
<dbReference type="EMBL" id="AEHJ01000011">
    <property type="protein sequence ID" value="EFO78171.1"/>
    <property type="molecule type" value="Genomic_DNA"/>
</dbReference>
<proteinExistence type="predicted"/>
<evidence type="ECO:0000313" key="1">
    <source>
        <dbReference type="EMBL" id="EFO78171.1"/>
    </source>
</evidence>
<dbReference type="AlphaFoldDB" id="A0AB72Z1Y5"/>
<organism evidence="1 2">
    <name type="scientific">Bifidobacterium dentium JCVIHMP022</name>
    <dbReference type="NCBI Taxonomy" id="553191"/>
    <lineage>
        <taxon>Bacteria</taxon>
        <taxon>Bacillati</taxon>
        <taxon>Actinomycetota</taxon>
        <taxon>Actinomycetes</taxon>
        <taxon>Bifidobacteriales</taxon>
        <taxon>Bifidobacteriaceae</taxon>
        <taxon>Bifidobacterium</taxon>
    </lineage>
</organism>
<evidence type="ECO:0000313" key="2">
    <source>
        <dbReference type="Proteomes" id="UP000003457"/>
    </source>
</evidence>